<dbReference type="InterPro" id="IPR013083">
    <property type="entry name" value="Znf_RING/FYVE/PHD"/>
</dbReference>
<dbReference type="SMART" id="SM00504">
    <property type="entry name" value="Ubox"/>
    <property type="match status" value="1"/>
</dbReference>
<dbReference type="Gene3D" id="3.30.40.10">
    <property type="entry name" value="Zinc/RING finger domain, C3HC4 (zinc finger)"/>
    <property type="match status" value="1"/>
</dbReference>
<dbReference type="Pfam" id="PF04564">
    <property type="entry name" value="U-box"/>
    <property type="match status" value="1"/>
</dbReference>
<dbReference type="SUPFAM" id="SSF57850">
    <property type="entry name" value="RING/U-box"/>
    <property type="match status" value="1"/>
</dbReference>
<comment type="pathway">
    <text evidence="2 5">Protein modification; protein ubiquitination.</text>
</comment>
<evidence type="ECO:0000259" key="6">
    <source>
        <dbReference type="PROSITE" id="PS51698"/>
    </source>
</evidence>
<gene>
    <name evidence="8" type="primary">LOC105038327</name>
</gene>
<dbReference type="Proteomes" id="UP000504607">
    <property type="component" value="Chromosome 2"/>
</dbReference>
<dbReference type="RefSeq" id="XP_010912397.1">
    <property type="nucleotide sequence ID" value="XM_010914095.3"/>
</dbReference>
<name>A0A6I9QNG6_ELAGV</name>
<dbReference type="AlphaFoldDB" id="A0A6I9QNG6"/>
<dbReference type="Pfam" id="PF25598">
    <property type="entry name" value="ARM_PUB"/>
    <property type="match status" value="1"/>
</dbReference>
<dbReference type="EC" id="2.3.2.27" evidence="5"/>
<accession>A0A6I9QNG6</accession>
<evidence type="ECO:0000256" key="1">
    <source>
        <dbReference type="ARBA" id="ARBA00000900"/>
    </source>
</evidence>
<dbReference type="GO" id="GO:0016567">
    <property type="term" value="P:protein ubiquitination"/>
    <property type="evidence" value="ECO:0007669"/>
    <property type="project" value="UniProtKB-UniRule"/>
</dbReference>
<evidence type="ECO:0000256" key="4">
    <source>
        <dbReference type="ARBA" id="ARBA00022786"/>
    </source>
</evidence>
<dbReference type="CDD" id="cd16664">
    <property type="entry name" value="RING-Ubox_PUB"/>
    <property type="match status" value="1"/>
</dbReference>
<dbReference type="PROSITE" id="PS51698">
    <property type="entry name" value="U_BOX"/>
    <property type="match status" value="1"/>
</dbReference>
<dbReference type="PANTHER" id="PTHR22849">
    <property type="entry name" value="WDSAM1 PROTEIN"/>
    <property type="match status" value="1"/>
</dbReference>
<dbReference type="InterPro" id="IPR016024">
    <property type="entry name" value="ARM-type_fold"/>
</dbReference>
<keyword evidence="3 5" id="KW-0808">Transferase</keyword>
<dbReference type="InterPro" id="IPR058678">
    <property type="entry name" value="ARM_PUB"/>
</dbReference>
<dbReference type="Gene3D" id="1.25.10.10">
    <property type="entry name" value="Leucine-rich Repeat Variant"/>
    <property type="match status" value="1"/>
</dbReference>
<sequence>MGRKQERFVKIPSYFRCPISLEVMKSPVSLCTGVTYERASIQRWLDSGNTTCPATRQNLPSTDLVPNLTLQRLIHHWSSSSSSSTAAAAAVPRLHRGNDLLHELRFPAADPVPTLRKLAQFFSDDENDEFEKNNLVNAGGCAAVLASILVRKNYDDDDEAGLETSEAAIRVLALILTSDFIEEGNRKIAISALISDLNGSVSALVSVLKKGSSLESRIDSARVLESVLGLPEAVEAKVVIAEKDEVIAELIRLIGPSDDKGTMDRRAVEAGIGCLAGIAEVRRSRARIVRLGVVPAVTRVLAAKAEVVPAAAAERAMRVMEAAAGCAEGRAAICETAEESVGAVAGRMMKAGREGAEAAVAVLWTVCHLYRDRRAVEAVAAENGGLTKILLFMQSGCSPPTRQMAADLLKIFKVNSKSCLPGYDTKTIHIMPF</sequence>
<dbReference type="InterPro" id="IPR045210">
    <property type="entry name" value="RING-Ubox_PUB"/>
</dbReference>
<dbReference type="FunFam" id="3.30.40.10:FF:000442">
    <property type="entry name" value="RING-type E3 ubiquitin transferase"/>
    <property type="match status" value="1"/>
</dbReference>
<dbReference type="UniPathway" id="UPA00143"/>
<feature type="domain" description="U-box" evidence="6">
    <location>
        <begin position="10"/>
        <end position="84"/>
    </location>
</feature>
<dbReference type="InterPro" id="IPR045185">
    <property type="entry name" value="PUB22/23/24-like"/>
</dbReference>
<evidence type="ECO:0000313" key="7">
    <source>
        <dbReference type="Proteomes" id="UP000504607"/>
    </source>
</evidence>
<evidence type="ECO:0000313" key="8">
    <source>
        <dbReference type="RefSeq" id="XP_010912397.1"/>
    </source>
</evidence>
<proteinExistence type="predicted"/>
<keyword evidence="4 5" id="KW-0833">Ubl conjugation pathway</keyword>
<dbReference type="FunCoup" id="A0A6I9QNG6">
    <property type="interactions" value="293"/>
</dbReference>
<dbReference type="InParanoid" id="A0A6I9QNG6"/>
<evidence type="ECO:0000256" key="5">
    <source>
        <dbReference type="RuleBase" id="RU369093"/>
    </source>
</evidence>
<dbReference type="PANTHER" id="PTHR22849:SF162">
    <property type="entry name" value="U-BOX DOMAIN-CONTAINING PROTEIN"/>
    <property type="match status" value="1"/>
</dbReference>
<dbReference type="GO" id="GO:0061630">
    <property type="term" value="F:ubiquitin protein ligase activity"/>
    <property type="evidence" value="ECO:0007669"/>
    <property type="project" value="UniProtKB-UniRule"/>
</dbReference>
<keyword evidence="7" id="KW-1185">Reference proteome</keyword>
<organism evidence="7 8">
    <name type="scientific">Elaeis guineensis var. tenera</name>
    <name type="common">Oil palm</name>
    <dbReference type="NCBI Taxonomy" id="51953"/>
    <lineage>
        <taxon>Eukaryota</taxon>
        <taxon>Viridiplantae</taxon>
        <taxon>Streptophyta</taxon>
        <taxon>Embryophyta</taxon>
        <taxon>Tracheophyta</taxon>
        <taxon>Spermatophyta</taxon>
        <taxon>Magnoliopsida</taxon>
        <taxon>Liliopsida</taxon>
        <taxon>Arecaceae</taxon>
        <taxon>Arecoideae</taxon>
        <taxon>Cocoseae</taxon>
        <taxon>Elaeidinae</taxon>
        <taxon>Elaeis</taxon>
    </lineage>
</organism>
<protein>
    <recommendedName>
        <fullName evidence="5 6">U-box domain-containing protein</fullName>
        <ecNumber evidence="5">2.3.2.27</ecNumber>
    </recommendedName>
    <alternativeName>
        <fullName evidence="5">RING-type E3 ubiquitin transferase PUB</fullName>
    </alternativeName>
</protein>
<dbReference type="InterPro" id="IPR011989">
    <property type="entry name" value="ARM-like"/>
</dbReference>
<dbReference type="OrthoDB" id="10064100at2759"/>
<evidence type="ECO:0000256" key="3">
    <source>
        <dbReference type="ARBA" id="ARBA00022679"/>
    </source>
</evidence>
<evidence type="ECO:0000256" key="2">
    <source>
        <dbReference type="ARBA" id="ARBA00004906"/>
    </source>
</evidence>
<dbReference type="SUPFAM" id="SSF48371">
    <property type="entry name" value="ARM repeat"/>
    <property type="match status" value="1"/>
</dbReference>
<comment type="function">
    <text evidence="5">Functions as an E3 ubiquitin ligase.</text>
</comment>
<dbReference type="KEGG" id="egu:105038327"/>
<reference evidence="8" key="1">
    <citation type="submission" date="2025-08" db="UniProtKB">
        <authorList>
            <consortium name="RefSeq"/>
        </authorList>
    </citation>
    <scope>IDENTIFICATION</scope>
</reference>
<dbReference type="InterPro" id="IPR003613">
    <property type="entry name" value="Ubox_domain"/>
</dbReference>
<comment type="catalytic activity">
    <reaction evidence="1 5">
        <text>S-ubiquitinyl-[E2 ubiquitin-conjugating enzyme]-L-cysteine + [acceptor protein]-L-lysine = [E2 ubiquitin-conjugating enzyme]-L-cysteine + N(6)-ubiquitinyl-[acceptor protein]-L-lysine.</text>
        <dbReference type="EC" id="2.3.2.27"/>
    </reaction>
</comment>
<dbReference type="GeneID" id="105038327"/>